<evidence type="ECO:0000256" key="2">
    <source>
        <dbReference type="ARBA" id="ARBA00022801"/>
    </source>
</evidence>
<dbReference type="RefSeq" id="WP_129556284.1">
    <property type="nucleotide sequence ID" value="NZ_CP033165.1"/>
</dbReference>
<dbReference type="InterPro" id="IPR000868">
    <property type="entry name" value="Isochorismatase-like_dom"/>
</dbReference>
<protein>
    <submittedName>
        <fullName evidence="3">Isochorismatase family protein</fullName>
    </submittedName>
</protein>
<dbReference type="EMBL" id="CP033165">
    <property type="protein sequence ID" value="QGH02775.1"/>
    <property type="molecule type" value="Genomic_DNA"/>
</dbReference>
<dbReference type="AlphaFoldDB" id="A0A9X7S1R5"/>
<dbReference type="Pfam" id="PF00857">
    <property type="entry name" value="Isochorismatase"/>
    <property type="match status" value="1"/>
</dbReference>
<dbReference type="InterPro" id="IPR050272">
    <property type="entry name" value="Isochorismatase-like_hydrls"/>
</dbReference>
<evidence type="ECO:0000256" key="1">
    <source>
        <dbReference type="ARBA" id="ARBA00006336"/>
    </source>
</evidence>
<dbReference type="Proteomes" id="UP000347383">
    <property type="component" value="Chromosome"/>
</dbReference>
<dbReference type="SUPFAM" id="SSF52499">
    <property type="entry name" value="Isochorismatase-like hydrolases"/>
    <property type="match status" value="1"/>
</dbReference>
<keyword evidence="2" id="KW-0378">Hydrolase</keyword>
<dbReference type="InterPro" id="IPR036380">
    <property type="entry name" value="Isochorismatase-like_sf"/>
</dbReference>
<dbReference type="Gene3D" id="3.40.50.850">
    <property type="entry name" value="Isochorismatase-like"/>
    <property type="match status" value="1"/>
</dbReference>
<reference evidence="3 4" key="1">
    <citation type="submission" date="2018-10" db="EMBL/GenBank/DDBJ databases">
        <title>Comparative Genomics Analysis of the Streptococcus dysgalactiae subspecies dysgalactiae.</title>
        <authorList>
            <person name="Koh T.H."/>
            <person name="Abdul Rahman N."/>
            <person name="Sessions O.M."/>
        </authorList>
    </citation>
    <scope>NUCLEOTIDE SEQUENCE [LARGE SCALE GENOMIC DNA]</scope>
    <source>
        <strain evidence="3 4">DB60705-15</strain>
    </source>
</reference>
<dbReference type="PANTHER" id="PTHR43540:SF7">
    <property type="entry name" value="ISOCHORISMATASE FAMILY PROTEIN YECD"/>
    <property type="match status" value="1"/>
</dbReference>
<evidence type="ECO:0000313" key="4">
    <source>
        <dbReference type="Proteomes" id="UP000347383"/>
    </source>
</evidence>
<accession>A0A9X7S1R5</accession>
<dbReference type="PANTHER" id="PTHR43540">
    <property type="entry name" value="PEROXYUREIDOACRYLATE/UREIDOACRYLATE AMIDOHYDROLASE-RELATED"/>
    <property type="match status" value="1"/>
</dbReference>
<dbReference type="CDD" id="cd00431">
    <property type="entry name" value="cysteine_hydrolases"/>
    <property type="match status" value="1"/>
</dbReference>
<proteinExistence type="inferred from homology"/>
<dbReference type="GO" id="GO:0016787">
    <property type="term" value="F:hydrolase activity"/>
    <property type="evidence" value="ECO:0007669"/>
    <property type="project" value="UniProtKB-KW"/>
</dbReference>
<comment type="similarity">
    <text evidence="1">Belongs to the isochorismatase family.</text>
</comment>
<organism evidence="3 4">
    <name type="scientific">Streptococcus dysgalactiae subsp. dysgalactiae</name>
    <dbReference type="NCBI Taxonomy" id="99822"/>
    <lineage>
        <taxon>Bacteria</taxon>
        <taxon>Bacillati</taxon>
        <taxon>Bacillota</taxon>
        <taxon>Bacilli</taxon>
        <taxon>Lactobacillales</taxon>
        <taxon>Streptococcaceae</taxon>
        <taxon>Streptococcus</taxon>
    </lineage>
</organism>
<name>A0A9X7S1R5_STRDY</name>
<evidence type="ECO:0000313" key="3">
    <source>
        <dbReference type="EMBL" id="QGH02775.1"/>
    </source>
</evidence>
<gene>
    <name evidence="3" type="ORF">EA457_09655</name>
</gene>
<sequence>MIDFKKTALVLIDLQKGILEMPTAPHSQDTIVSNAKAMVDLFRQEGAFITFVRVKFHDGKDKLNPNAMVQLPGKRPEAAFSDFADELGVTETDYVVNKRGFSAFFGTDLDLQLRRRGIDTIVLGGISTHAGVDTTARDAYQYGYDQYFLTDMMGAARADLHEFPIKNLFPLMGQTVTTQEFLESVKD</sequence>